<proteinExistence type="predicted"/>
<evidence type="ECO:0000313" key="2">
    <source>
        <dbReference type="Proteomes" id="UP000389128"/>
    </source>
</evidence>
<dbReference type="EMBL" id="SDKK01000078">
    <property type="protein sequence ID" value="TYC48831.1"/>
    <property type="molecule type" value="Genomic_DNA"/>
</dbReference>
<dbReference type="Proteomes" id="UP000389128">
    <property type="component" value="Unassembled WGS sequence"/>
</dbReference>
<dbReference type="PANTHER" id="PTHR35861">
    <property type="match status" value="1"/>
</dbReference>
<dbReference type="AlphaFoldDB" id="A0A6C2C4F8"/>
<evidence type="ECO:0000313" key="1">
    <source>
        <dbReference type="EMBL" id="TYC48831.1"/>
    </source>
</evidence>
<dbReference type="OrthoDB" id="9767864at2"/>
<reference evidence="1 2" key="1">
    <citation type="submission" date="2019-01" db="EMBL/GenBank/DDBJ databases">
        <title>Zoogloea oleivorans genome sequencing and assembly.</title>
        <authorList>
            <person name="Tancsics A."/>
            <person name="Farkas M."/>
            <person name="Kriszt B."/>
            <person name="Maroti G."/>
            <person name="Horvath B."/>
        </authorList>
    </citation>
    <scope>NUCLEOTIDE SEQUENCE [LARGE SCALE GENOMIC DNA]</scope>
    <source>
        <strain evidence="1 2">Buc</strain>
    </source>
</reference>
<organism evidence="1 2">
    <name type="scientific">Zoogloea oleivorans</name>
    <dbReference type="NCBI Taxonomy" id="1552750"/>
    <lineage>
        <taxon>Bacteria</taxon>
        <taxon>Pseudomonadati</taxon>
        <taxon>Pseudomonadota</taxon>
        <taxon>Betaproteobacteria</taxon>
        <taxon>Rhodocyclales</taxon>
        <taxon>Zoogloeaceae</taxon>
        <taxon>Zoogloea</taxon>
    </lineage>
</organism>
<protein>
    <submittedName>
        <fullName evidence="1">Phage tail protein</fullName>
    </submittedName>
</protein>
<gene>
    <name evidence="1" type="ORF">ETQ85_25710</name>
</gene>
<accession>A0A6C2C4F8</accession>
<sequence>MPLPAGLRSALTAAGWIDGPWARDPAALESLEQTPVAVDSWDAFAQLFAWDARPLTHSGETHCATYLGAAVRSYFATGGERAIVIRVADPFPYLESGGSRAINRDTRLARLVPASAAAALPFDPTDPRTWRGIQHLYGLPEVSHLCLPDLPDLCASDPLAPPTAFTPPPPPEVFVECSDNEPPLPTDTGLRRLAAPGCDEAGFNAWRRAASLTCDFLRRHKRETLFIAALPLPEARRDDGRAHDDLLAFLRSSGILEAAGSNAAPPSSVASAFAQIVWPWLHSRRSTDLPQSIEPADGLYAGLLARNALQRGTFRSVAGTLLDDVIGLTPLPAMGLGPDSPTEQLAERLCVFAREPEGIAVQSDVTSAATQAWRFGGSSRLLAAILKAARHFGEAHAFAPNGPVLWARLRRSTEDMLEAFRREGAFGGTSASEAYQVRCDASTMNQNDLDNGRLIAEITVLPAASITRITVVLNLQTGEPATATIQEVA</sequence>
<keyword evidence="2" id="KW-1185">Reference proteome</keyword>
<dbReference type="PANTHER" id="PTHR35861:SF1">
    <property type="entry name" value="PHAGE TAIL SHEATH PROTEIN"/>
    <property type="match status" value="1"/>
</dbReference>
<dbReference type="InterPro" id="IPR052042">
    <property type="entry name" value="Tail_sheath_structural"/>
</dbReference>
<comment type="caution">
    <text evidence="1">The sequence shown here is derived from an EMBL/GenBank/DDBJ whole genome shotgun (WGS) entry which is preliminary data.</text>
</comment>
<name>A0A6C2C4F8_9RHOO</name>